<organism evidence="2 3">
    <name type="scientific">Chryseobacterium cheonjiense</name>
    <dbReference type="NCBI Taxonomy" id="2728845"/>
    <lineage>
        <taxon>Bacteria</taxon>
        <taxon>Pseudomonadati</taxon>
        <taxon>Bacteroidota</taxon>
        <taxon>Flavobacteriia</taxon>
        <taxon>Flavobacteriales</taxon>
        <taxon>Weeksellaceae</taxon>
        <taxon>Chryseobacterium group</taxon>
        <taxon>Chryseobacterium</taxon>
    </lineage>
</organism>
<dbReference type="RefSeq" id="WP_169230961.1">
    <property type="nucleotide sequence ID" value="NZ_JABBGF010000001.1"/>
</dbReference>
<comment type="caution">
    <text evidence="2">The sequence shown here is derived from an EMBL/GenBank/DDBJ whole genome shotgun (WGS) entry which is preliminary data.</text>
</comment>
<feature type="chain" id="PRO_5030850623" evidence="1">
    <location>
        <begin position="19"/>
        <end position="178"/>
    </location>
</feature>
<gene>
    <name evidence="2" type="ORF">HHL20_09885</name>
</gene>
<evidence type="ECO:0000256" key="1">
    <source>
        <dbReference type="SAM" id="SignalP"/>
    </source>
</evidence>
<evidence type="ECO:0000313" key="3">
    <source>
        <dbReference type="Proteomes" id="UP000552615"/>
    </source>
</evidence>
<dbReference type="AlphaFoldDB" id="A0A7Y0FIM6"/>
<dbReference type="Proteomes" id="UP000552615">
    <property type="component" value="Unassembled WGS sequence"/>
</dbReference>
<feature type="signal peptide" evidence="1">
    <location>
        <begin position="1"/>
        <end position="18"/>
    </location>
</feature>
<name>A0A7Y0FIM6_9FLAO</name>
<sequence>MKKIVLLILLSFFSFSFGQSLNNFPAKNEDFSAFLMNYETPFQGTIADNETIIKVKVEKAVKNPEKQEQYFISGYSEVKEGNHAKFSGEIIFTQRYNVKDLPDDMLVFGDFVLKETESGEHSGVFTGKIRIQSQKVITKTSRASVTWKGKWKNYSQTLEYEAWWANFVPTDISKVIFK</sequence>
<evidence type="ECO:0000313" key="2">
    <source>
        <dbReference type="EMBL" id="NML57653.1"/>
    </source>
</evidence>
<reference evidence="2 3" key="1">
    <citation type="submission" date="2020-04" db="EMBL/GenBank/DDBJ databases">
        <title>Chryseobacterium sp. RJ-7-14 sp. nov., isolated from Jeju soil.</title>
        <authorList>
            <person name="Dahal R.H."/>
            <person name="Chaudhary D.K."/>
        </authorList>
    </citation>
    <scope>NUCLEOTIDE SEQUENCE [LARGE SCALE GENOMIC DNA]</scope>
    <source>
        <strain evidence="2 3">RJ-7-14</strain>
    </source>
</reference>
<accession>A0A7Y0FIM6</accession>
<keyword evidence="3" id="KW-1185">Reference proteome</keyword>
<protein>
    <submittedName>
        <fullName evidence="2">Uncharacterized protein</fullName>
    </submittedName>
</protein>
<proteinExistence type="predicted"/>
<keyword evidence="1" id="KW-0732">Signal</keyword>
<dbReference type="EMBL" id="JABBGF010000001">
    <property type="protein sequence ID" value="NML57653.1"/>
    <property type="molecule type" value="Genomic_DNA"/>
</dbReference>